<dbReference type="RefSeq" id="WP_321548447.1">
    <property type="nucleotide sequence ID" value="NZ_JAXIVS010000009.1"/>
</dbReference>
<dbReference type="InterPro" id="IPR038156">
    <property type="entry name" value="PCS_N_sf"/>
</dbReference>
<dbReference type="InterPro" id="IPR039564">
    <property type="entry name" value="Peptidase_C39-like"/>
</dbReference>
<dbReference type="Gene3D" id="1.10.101.10">
    <property type="entry name" value="PGBD-like superfamily/PGBD"/>
    <property type="match status" value="1"/>
</dbReference>
<sequence length="462" mass="49356">MSNTILPKLFQVGVTALAKSGGDPVQTVQNAVTQVRQAVDTFATTVSQRAQEGRLFSQFAWGPMGEPFARQLTGVNVGGPNQRLDPVGPEDSVAHGVEIVQRFLDRLGYLDADHQLMGTFNGDTEEAVRQFQRDNGLEPTGIVDDATVAAMQNPRPRPGYGMPTTNGRFDPNGAIALSQTLFQEAANVYGAQLGLATSAAVTQPDGSVRQSFENGTLVMGPQGGFRMLDREGNSLLSPQDYAATQARAGSHFINQLEGDPDRAVDGNQNCGYASANMALSYLGVPGWSVEGMTPAQSYESTLRLREMGQPGSDELDDSTPDGIEDALLKPEMQAAGVEVTVWENDYNGARQSDADRMALAFMNGENDNIAFVVAGNPNSGWGETEGMDAHYASPKGVFDGGHFVSVVGYNADTDTFLVLDPMATGPIEVPRNDMATYMENQLVVSGEVLQITYNPSATQAQP</sequence>
<comment type="caution">
    <text evidence="3">The sequence shown here is derived from an EMBL/GenBank/DDBJ whole genome shotgun (WGS) entry which is preliminary data.</text>
</comment>
<gene>
    <name evidence="3" type="ORF">SYV04_25245</name>
</gene>
<dbReference type="Pfam" id="PF01471">
    <property type="entry name" value="PG_binding_1"/>
    <property type="match status" value="1"/>
</dbReference>
<accession>A0ABU5HA40</accession>
<protein>
    <submittedName>
        <fullName evidence="3">Peptidoglycan-binding domain-containing protein</fullName>
    </submittedName>
</protein>
<feature type="domain" description="Peptidase C39-like" evidence="2">
    <location>
        <begin position="253"/>
        <end position="422"/>
    </location>
</feature>
<dbReference type="InterPro" id="IPR036365">
    <property type="entry name" value="PGBD-like_sf"/>
</dbReference>
<dbReference type="SUPFAM" id="SSF47090">
    <property type="entry name" value="PGBD-like"/>
    <property type="match status" value="1"/>
</dbReference>
<evidence type="ECO:0000313" key="3">
    <source>
        <dbReference type="EMBL" id="MDY7229724.1"/>
    </source>
</evidence>
<proteinExistence type="predicted"/>
<dbReference type="InterPro" id="IPR036366">
    <property type="entry name" value="PGBDSf"/>
</dbReference>
<dbReference type="EMBL" id="JAXIVS010000009">
    <property type="protein sequence ID" value="MDY7229724.1"/>
    <property type="molecule type" value="Genomic_DNA"/>
</dbReference>
<feature type="domain" description="Peptidoglycan binding-like" evidence="1">
    <location>
        <begin position="97"/>
        <end position="151"/>
    </location>
</feature>
<dbReference type="InterPro" id="IPR002477">
    <property type="entry name" value="Peptidoglycan-bd-like"/>
</dbReference>
<evidence type="ECO:0000259" key="1">
    <source>
        <dbReference type="Pfam" id="PF01471"/>
    </source>
</evidence>
<name>A0ABU5HA40_9BACT</name>
<evidence type="ECO:0000313" key="4">
    <source>
        <dbReference type="Proteomes" id="UP001291309"/>
    </source>
</evidence>
<organism evidence="3 4">
    <name type="scientific">Hyalangium rubrum</name>
    <dbReference type="NCBI Taxonomy" id="3103134"/>
    <lineage>
        <taxon>Bacteria</taxon>
        <taxon>Pseudomonadati</taxon>
        <taxon>Myxococcota</taxon>
        <taxon>Myxococcia</taxon>
        <taxon>Myxococcales</taxon>
        <taxon>Cystobacterineae</taxon>
        <taxon>Archangiaceae</taxon>
        <taxon>Hyalangium</taxon>
    </lineage>
</organism>
<keyword evidence="4" id="KW-1185">Reference proteome</keyword>
<reference evidence="3 4" key="1">
    <citation type="submission" date="2023-12" db="EMBL/GenBank/DDBJ databases">
        <title>the genome sequence of Hyalangium sp. s54d21.</title>
        <authorList>
            <person name="Zhang X."/>
        </authorList>
    </citation>
    <scope>NUCLEOTIDE SEQUENCE [LARGE SCALE GENOMIC DNA]</scope>
    <source>
        <strain evidence="4">s54d21</strain>
    </source>
</reference>
<dbReference type="Proteomes" id="UP001291309">
    <property type="component" value="Unassembled WGS sequence"/>
</dbReference>
<evidence type="ECO:0000259" key="2">
    <source>
        <dbReference type="Pfam" id="PF13529"/>
    </source>
</evidence>
<dbReference type="Pfam" id="PF13529">
    <property type="entry name" value="Peptidase_C39_2"/>
    <property type="match status" value="1"/>
</dbReference>
<dbReference type="Gene3D" id="3.90.70.30">
    <property type="entry name" value="Phytochelatin synthase, N-terminal domain"/>
    <property type="match status" value="1"/>
</dbReference>